<comment type="subcellular location">
    <subcellularLocation>
        <location evidence="1">Cell membrane</location>
        <topology evidence="1">Multi-pass membrane protein</topology>
    </subcellularLocation>
</comment>
<evidence type="ECO:0000256" key="7">
    <source>
        <dbReference type="SAM" id="MobiDB-lite"/>
    </source>
</evidence>
<feature type="transmembrane region" description="Helical" evidence="8">
    <location>
        <begin position="300"/>
        <end position="322"/>
    </location>
</feature>
<keyword evidence="2" id="KW-0813">Transport</keyword>
<dbReference type="Gene3D" id="1.20.1740.10">
    <property type="entry name" value="Amino acid/polyamine transporter I"/>
    <property type="match status" value="1"/>
</dbReference>
<dbReference type="InterPro" id="IPR050367">
    <property type="entry name" value="APC_superfamily"/>
</dbReference>
<evidence type="ECO:0000256" key="3">
    <source>
        <dbReference type="ARBA" id="ARBA00022475"/>
    </source>
</evidence>
<feature type="transmembrane region" description="Helical" evidence="8">
    <location>
        <begin position="60"/>
        <end position="79"/>
    </location>
</feature>
<dbReference type="PIRSF" id="PIRSF006060">
    <property type="entry name" value="AA_transporter"/>
    <property type="match status" value="1"/>
</dbReference>
<sequence>MTQATSSPDPSTPDLSEGWSEQRSRLRKDLGRLDVLFFLICTLVGLDTIGSVAAQGPQGLTWMAVLALVFFLPYGLLVAELGSAFPVQGGPYVWTRLAFGRLVAGLNQVLYWLSNPVWLGGSLCIIALTTWEEFFTPLPGLWKYAAGLAFIWIGALAVVQSVRVGKWVPTAGAVARIVLLGFFLVSVVVYAIERGVHPLPAGDFNPTYAGFVALVPVLIFNYVGFELPSSAAEEMTNPKRDIPLSILRSGFASLVLYGGPILGILFVLPAKEIGSLAGFIDACKAVFTVYGGHIAADGTVVLTGAGAVLGGIAAAGLIIGLLTSGVTWAMGAHRAQAVACADGAGPAWLGRISERYGTPVRVNLLSSVLASVLLIVALNLTDGNGEKYFAAGLGLAISTTFISYVITFPSLVVLRRKYPATPRPYSVPGGRFGLWTVTALATGLVAFTVVVLIWPGFGVGWFGTAGSAADSLPPSFAGERLQYTLSQVVPLLLFLAVGGLFYAWGTPTRRRARAEAAHDGRDLAHQVTGAPDHRQGTAARGGLR</sequence>
<proteinExistence type="predicted"/>
<accession>A0ABV1W979</accession>
<keyword evidence="3" id="KW-1003">Cell membrane</keyword>
<keyword evidence="4 8" id="KW-0812">Transmembrane</keyword>
<feature type="transmembrane region" description="Helical" evidence="8">
    <location>
        <begin position="33"/>
        <end position="54"/>
    </location>
</feature>
<dbReference type="Pfam" id="PF13520">
    <property type="entry name" value="AA_permease_2"/>
    <property type="match status" value="1"/>
</dbReference>
<comment type="caution">
    <text evidence="9">The sequence shown here is derived from an EMBL/GenBank/DDBJ whole genome shotgun (WGS) entry which is preliminary data.</text>
</comment>
<dbReference type="RefSeq" id="WP_086727262.1">
    <property type="nucleotide sequence ID" value="NZ_MUBM01000173.1"/>
</dbReference>
<feature type="transmembrane region" description="Helical" evidence="8">
    <location>
        <begin position="171"/>
        <end position="192"/>
    </location>
</feature>
<keyword evidence="6 8" id="KW-0472">Membrane</keyword>
<dbReference type="Proteomes" id="UP001458415">
    <property type="component" value="Unassembled WGS sequence"/>
</dbReference>
<evidence type="ECO:0000256" key="2">
    <source>
        <dbReference type="ARBA" id="ARBA00022448"/>
    </source>
</evidence>
<protein>
    <submittedName>
        <fullName evidence="9">APC family permease</fullName>
    </submittedName>
</protein>
<name>A0ABV1W979_9ACTN</name>
<reference evidence="9 10" key="1">
    <citation type="submission" date="2024-06" db="EMBL/GenBank/DDBJ databases">
        <title>The Natural Products Discovery Center: Release of the First 8490 Sequenced Strains for Exploring Actinobacteria Biosynthetic Diversity.</title>
        <authorList>
            <person name="Kalkreuter E."/>
            <person name="Kautsar S.A."/>
            <person name="Yang D."/>
            <person name="Bader C.D."/>
            <person name="Teijaro C.N."/>
            <person name="Fluegel L."/>
            <person name="Davis C.M."/>
            <person name="Simpson J.R."/>
            <person name="Lauterbach L."/>
            <person name="Steele A.D."/>
            <person name="Gui C."/>
            <person name="Meng S."/>
            <person name="Li G."/>
            <person name="Viehrig K."/>
            <person name="Ye F."/>
            <person name="Su P."/>
            <person name="Kiefer A.F."/>
            <person name="Nichols A."/>
            <person name="Cepeda A.J."/>
            <person name="Yan W."/>
            <person name="Fan B."/>
            <person name="Jiang Y."/>
            <person name="Adhikari A."/>
            <person name="Zheng C.-J."/>
            <person name="Schuster L."/>
            <person name="Cowan T.M."/>
            <person name="Smanski M.J."/>
            <person name="Chevrette M.G."/>
            <person name="De Carvalho L.P.S."/>
            <person name="Shen B."/>
        </authorList>
    </citation>
    <scope>NUCLEOTIDE SEQUENCE [LARGE SCALE GENOMIC DNA]</scope>
    <source>
        <strain evidence="9 10">NPDC000634</strain>
    </source>
</reference>
<feature type="transmembrane region" description="Helical" evidence="8">
    <location>
        <begin position="207"/>
        <end position="225"/>
    </location>
</feature>
<evidence type="ECO:0000256" key="5">
    <source>
        <dbReference type="ARBA" id="ARBA00022989"/>
    </source>
</evidence>
<evidence type="ECO:0000313" key="9">
    <source>
        <dbReference type="EMBL" id="MER6980755.1"/>
    </source>
</evidence>
<organism evidence="9 10">
    <name type="scientific">Streptomyces carpinensis</name>
    <dbReference type="NCBI Taxonomy" id="66369"/>
    <lineage>
        <taxon>Bacteria</taxon>
        <taxon>Bacillati</taxon>
        <taxon>Actinomycetota</taxon>
        <taxon>Actinomycetes</taxon>
        <taxon>Kitasatosporales</taxon>
        <taxon>Streptomycetaceae</taxon>
        <taxon>Streptomyces</taxon>
    </lineage>
</organism>
<dbReference type="EMBL" id="JBEPCU010000616">
    <property type="protein sequence ID" value="MER6980755.1"/>
    <property type="molecule type" value="Genomic_DNA"/>
</dbReference>
<evidence type="ECO:0000256" key="8">
    <source>
        <dbReference type="SAM" id="Phobius"/>
    </source>
</evidence>
<feature type="transmembrane region" description="Helical" evidence="8">
    <location>
        <begin position="390"/>
        <end position="414"/>
    </location>
</feature>
<keyword evidence="5 8" id="KW-1133">Transmembrane helix</keyword>
<feature type="transmembrane region" description="Helical" evidence="8">
    <location>
        <begin position="360"/>
        <end position="378"/>
    </location>
</feature>
<evidence type="ECO:0000313" key="10">
    <source>
        <dbReference type="Proteomes" id="UP001458415"/>
    </source>
</evidence>
<dbReference type="PANTHER" id="PTHR42770:SF15">
    <property type="entry name" value="GLUTAMATE_GAMMA-AMINOBUTYRATE ANTIPORTER-RELATED"/>
    <property type="match status" value="1"/>
</dbReference>
<evidence type="ECO:0000256" key="1">
    <source>
        <dbReference type="ARBA" id="ARBA00004651"/>
    </source>
</evidence>
<feature type="transmembrane region" description="Helical" evidence="8">
    <location>
        <begin position="483"/>
        <end position="504"/>
    </location>
</feature>
<dbReference type="PANTHER" id="PTHR42770">
    <property type="entry name" value="AMINO ACID TRANSPORTER-RELATED"/>
    <property type="match status" value="1"/>
</dbReference>
<evidence type="ECO:0000256" key="4">
    <source>
        <dbReference type="ARBA" id="ARBA00022692"/>
    </source>
</evidence>
<feature type="transmembrane region" description="Helical" evidence="8">
    <location>
        <begin position="141"/>
        <end position="159"/>
    </location>
</feature>
<feature type="region of interest" description="Disordered" evidence="7">
    <location>
        <begin position="515"/>
        <end position="544"/>
    </location>
</feature>
<feature type="compositionally biased region" description="Basic and acidic residues" evidence="7">
    <location>
        <begin position="515"/>
        <end position="524"/>
    </location>
</feature>
<gene>
    <name evidence="9" type="ORF">ABT317_28250</name>
</gene>
<keyword evidence="10" id="KW-1185">Reference proteome</keyword>
<feature type="transmembrane region" description="Helical" evidence="8">
    <location>
        <begin position="109"/>
        <end position="129"/>
    </location>
</feature>
<feature type="transmembrane region" description="Helical" evidence="8">
    <location>
        <begin position="434"/>
        <end position="463"/>
    </location>
</feature>
<dbReference type="InterPro" id="IPR002293">
    <property type="entry name" value="AA/rel_permease1"/>
</dbReference>
<feature type="transmembrane region" description="Helical" evidence="8">
    <location>
        <begin position="246"/>
        <end position="268"/>
    </location>
</feature>
<evidence type="ECO:0000256" key="6">
    <source>
        <dbReference type="ARBA" id="ARBA00023136"/>
    </source>
</evidence>